<dbReference type="InterPro" id="IPR036397">
    <property type="entry name" value="RNaseH_sf"/>
</dbReference>
<gene>
    <name evidence="1" type="ORF">MGAL_10B022336</name>
</gene>
<sequence length="113" mass="12335">MNSKESSKQLGQQDLLLLAAMCGNKENLEMCLKGGANINFHNALCSLTLREQFTEIKIPSNSQTAVGILTLNWKSSNYINTITDIKESIGTPLRDGIQTTLSWIQGHANIAGN</sequence>
<protein>
    <submittedName>
        <fullName evidence="1">Uncharacterized protein</fullName>
    </submittedName>
</protein>
<dbReference type="GO" id="GO:0003676">
    <property type="term" value="F:nucleic acid binding"/>
    <property type="evidence" value="ECO:0007669"/>
    <property type="project" value="InterPro"/>
</dbReference>
<organism evidence="1 2">
    <name type="scientific">Mytilus galloprovincialis</name>
    <name type="common">Mediterranean mussel</name>
    <dbReference type="NCBI Taxonomy" id="29158"/>
    <lineage>
        <taxon>Eukaryota</taxon>
        <taxon>Metazoa</taxon>
        <taxon>Spiralia</taxon>
        <taxon>Lophotrochozoa</taxon>
        <taxon>Mollusca</taxon>
        <taxon>Bivalvia</taxon>
        <taxon>Autobranchia</taxon>
        <taxon>Pteriomorphia</taxon>
        <taxon>Mytilida</taxon>
        <taxon>Mytiloidea</taxon>
        <taxon>Mytilidae</taxon>
        <taxon>Mytilinae</taxon>
        <taxon>Mytilus</taxon>
    </lineage>
</organism>
<dbReference type="EMBL" id="UYJE01006738">
    <property type="protein sequence ID" value="VDI48420.1"/>
    <property type="molecule type" value="Genomic_DNA"/>
</dbReference>
<reference evidence="1" key="1">
    <citation type="submission" date="2018-11" db="EMBL/GenBank/DDBJ databases">
        <authorList>
            <person name="Alioto T."/>
            <person name="Alioto T."/>
        </authorList>
    </citation>
    <scope>NUCLEOTIDE SEQUENCE</scope>
</reference>
<dbReference type="Gene3D" id="3.30.420.10">
    <property type="entry name" value="Ribonuclease H-like superfamily/Ribonuclease H"/>
    <property type="match status" value="1"/>
</dbReference>
<name>A0A8B6FEC0_MYTGA</name>
<accession>A0A8B6FEC0</accession>
<comment type="caution">
    <text evidence="1">The sequence shown here is derived from an EMBL/GenBank/DDBJ whole genome shotgun (WGS) entry which is preliminary data.</text>
</comment>
<dbReference type="Proteomes" id="UP000596742">
    <property type="component" value="Unassembled WGS sequence"/>
</dbReference>
<keyword evidence="2" id="KW-1185">Reference proteome</keyword>
<dbReference type="AlphaFoldDB" id="A0A8B6FEC0"/>
<proteinExistence type="predicted"/>
<evidence type="ECO:0000313" key="1">
    <source>
        <dbReference type="EMBL" id="VDI48420.1"/>
    </source>
</evidence>
<dbReference type="OrthoDB" id="10603115at2759"/>
<evidence type="ECO:0000313" key="2">
    <source>
        <dbReference type="Proteomes" id="UP000596742"/>
    </source>
</evidence>